<feature type="compositionally biased region" description="Polar residues" evidence="1">
    <location>
        <begin position="1"/>
        <end position="10"/>
    </location>
</feature>
<feature type="domain" description="T6SS Phospholipase effector Tle1-like catalytic" evidence="2">
    <location>
        <begin position="26"/>
        <end position="291"/>
    </location>
</feature>
<dbReference type="SUPFAM" id="SSF53474">
    <property type="entry name" value="alpha/beta-Hydrolases"/>
    <property type="match status" value="1"/>
</dbReference>
<gene>
    <name evidence="3" type="ORF">CALCODRAFT_521363</name>
</gene>
<dbReference type="Pfam" id="PF09994">
    <property type="entry name" value="T6SS_Tle1-like_cat"/>
    <property type="match status" value="1"/>
</dbReference>
<evidence type="ECO:0000313" key="3">
    <source>
        <dbReference type="EMBL" id="KZT51456.1"/>
    </source>
</evidence>
<evidence type="ECO:0000256" key="1">
    <source>
        <dbReference type="SAM" id="MobiDB-lite"/>
    </source>
</evidence>
<dbReference type="InParanoid" id="A0A165CV97"/>
<proteinExistence type="predicted"/>
<accession>A0A165CV97</accession>
<reference evidence="3 4" key="1">
    <citation type="journal article" date="2016" name="Mol. Biol. Evol.">
        <title>Comparative Genomics of Early-Diverging Mushroom-Forming Fungi Provides Insights into the Origins of Lignocellulose Decay Capabilities.</title>
        <authorList>
            <person name="Nagy L.G."/>
            <person name="Riley R."/>
            <person name="Tritt A."/>
            <person name="Adam C."/>
            <person name="Daum C."/>
            <person name="Floudas D."/>
            <person name="Sun H."/>
            <person name="Yadav J.S."/>
            <person name="Pangilinan J."/>
            <person name="Larsson K.H."/>
            <person name="Matsuura K."/>
            <person name="Barry K."/>
            <person name="Labutti K."/>
            <person name="Kuo R."/>
            <person name="Ohm R.A."/>
            <person name="Bhattacharya S.S."/>
            <person name="Shirouzu T."/>
            <person name="Yoshinaga Y."/>
            <person name="Martin F.M."/>
            <person name="Grigoriev I.V."/>
            <person name="Hibbett D.S."/>
        </authorList>
    </citation>
    <scope>NUCLEOTIDE SEQUENCE [LARGE SCALE GENOMIC DNA]</scope>
    <source>
        <strain evidence="3 4">HHB12733</strain>
    </source>
</reference>
<evidence type="ECO:0000313" key="4">
    <source>
        <dbReference type="Proteomes" id="UP000076842"/>
    </source>
</evidence>
<keyword evidence="4" id="KW-1185">Reference proteome</keyword>
<name>A0A165CV97_9BASI</name>
<dbReference type="OrthoDB" id="3162439at2759"/>
<dbReference type="InterPro" id="IPR018712">
    <property type="entry name" value="Tle1-like_cat"/>
</dbReference>
<sequence length="435" mass="49333">MVPPSSSSGSDLDEHGVPNAPGHGGRKLILCFDGTGNLFGSANTNVVKLVSFLKKDDYRNQMVYYQTGVGTAIKTTMLQGFMKAAAYGIGWDIRYHIMGGYTFLMQNWVPGDRIYLFGFSRGAYTARVLAGMLHKVGLLPRGNDEQVLFAFTMYMRADKQGWDESREFKKTFSNSVSIDFVGVWDTVESVGVISDVSFPFTASGNHIRVFRHAISLDERRVKFKANHYHASLKLARLAQDAFEDDADCGLEETDSQEVWFAGGHGEIGGGNFMDHEPYDPARIPLIWMLRELVLTDTGIEFDREALRRADIELPLEPKGGRLENREAVPEERPILPIHYIRNLDKRYDGDLRAKISDQLAMWPAWWVLELIPFRHIYHGHNGQVSYTYFPNLGRPRGMPAFPSKATVHVSVKERMKLEGTYRPATMWNDEPIWVE</sequence>
<dbReference type="Proteomes" id="UP000076842">
    <property type="component" value="Unassembled WGS sequence"/>
</dbReference>
<protein>
    <recommendedName>
        <fullName evidence="2">T6SS Phospholipase effector Tle1-like catalytic domain-containing protein</fullName>
    </recommendedName>
</protein>
<dbReference type="InterPro" id="IPR029058">
    <property type="entry name" value="AB_hydrolase_fold"/>
</dbReference>
<dbReference type="PANTHER" id="PTHR33840:SF2">
    <property type="entry name" value="TLE1 PHOSPHOLIPASE DOMAIN-CONTAINING PROTEIN"/>
    <property type="match status" value="1"/>
</dbReference>
<dbReference type="PANTHER" id="PTHR33840">
    <property type="match status" value="1"/>
</dbReference>
<dbReference type="EMBL" id="KV424107">
    <property type="protein sequence ID" value="KZT51456.1"/>
    <property type="molecule type" value="Genomic_DNA"/>
</dbReference>
<organism evidence="3 4">
    <name type="scientific">Calocera cornea HHB12733</name>
    <dbReference type="NCBI Taxonomy" id="1353952"/>
    <lineage>
        <taxon>Eukaryota</taxon>
        <taxon>Fungi</taxon>
        <taxon>Dikarya</taxon>
        <taxon>Basidiomycota</taxon>
        <taxon>Agaricomycotina</taxon>
        <taxon>Dacrymycetes</taxon>
        <taxon>Dacrymycetales</taxon>
        <taxon>Dacrymycetaceae</taxon>
        <taxon>Calocera</taxon>
    </lineage>
</organism>
<feature type="region of interest" description="Disordered" evidence="1">
    <location>
        <begin position="1"/>
        <end position="20"/>
    </location>
</feature>
<dbReference type="STRING" id="1353952.A0A165CV97"/>
<dbReference type="AlphaFoldDB" id="A0A165CV97"/>
<evidence type="ECO:0000259" key="2">
    <source>
        <dbReference type="Pfam" id="PF09994"/>
    </source>
</evidence>